<dbReference type="GO" id="GO:0008270">
    <property type="term" value="F:zinc ion binding"/>
    <property type="evidence" value="ECO:0007669"/>
    <property type="project" value="InterPro"/>
</dbReference>
<protein>
    <recommendedName>
        <fullName evidence="4">Zn(2)-C6 fungal-type domain-containing protein</fullName>
    </recommendedName>
</protein>
<feature type="compositionally biased region" description="Acidic residues" evidence="1">
    <location>
        <begin position="578"/>
        <end position="590"/>
    </location>
</feature>
<accession>A0A1Y2CKR4</accession>
<dbReference type="EMBL" id="MCGR01000116">
    <property type="protein sequence ID" value="ORY47576.1"/>
    <property type="molecule type" value="Genomic_DNA"/>
</dbReference>
<comment type="caution">
    <text evidence="2">The sequence shown here is derived from an EMBL/GenBank/DDBJ whole genome shotgun (WGS) entry which is preliminary data.</text>
</comment>
<sequence>MAAVAPNACDQCKRRRIACKWSNSHACITCERRGVQYAGKPAPYPPGHKWRRVAKGTRIEECRRALEEGRLQGTRADSPPLTPPPTPPDLRISLMSPGEMLTRYQLTSALNYHLVLGAFDAADGAKPGTSLARIAHQLQQSGLRASPIVTPPSPSSFSFPGPSRRTLPALAQNGETQELIMACFAAVGARVSQHTALFGDGVPQIGDFEHLGLLRDKPCTLLIERAIRIADESGFFDLSKATLETAQAINLLRHIINVVCPHHSSAVSLIYALHQLRLATLGQQQRSKESEAMKYPIQDIVLADAEAALRLHTTCILSDEDLAAHFRWTPTSSLQCMKQLSELASHPLEASEYDPEKVYDLVLAVFVLLGRSLVDLRSQGQSRSPIYLQSAFLDLADTCEQLLDVHSARIAQAKQQDPEVAEWWLSLIEGQAREALTFAASACEALQHLGKSWSGMEHEDVKRRWEELFLGALKRLLGTPAFTDSAELYDSASFMACIDPDFDWPQLVVEAALPFSRHISSSLGYSDLCRLQEGLQRFGKIHGAVENQFVRLEACMRAADWGSASPPPQSSPKPKSESDEEANVAEESSA</sequence>
<dbReference type="Proteomes" id="UP000193467">
    <property type="component" value="Unassembled WGS sequence"/>
</dbReference>
<reference evidence="2 3" key="1">
    <citation type="submission" date="2016-07" db="EMBL/GenBank/DDBJ databases">
        <title>Pervasive Adenine N6-methylation of Active Genes in Fungi.</title>
        <authorList>
            <consortium name="DOE Joint Genome Institute"/>
            <person name="Mondo S.J."/>
            <person name="Dannebaum R.O."/>
            <person name="Kuo R.C."/>
            <person name="Labutti K."/>
            <person name="Haridas S."/>
            <person name="Kuo A."/>
            <person name="Salamov A."/>
            <person name="Ahrendt S.R."/>
            <person name="Lipzen A."/>
            <person name="Sullivan W."/>
            <person name="Andreopoulos W.B."/>
            <person name="Clum A."/>
            <person name="Lindquist E."/>
            <person name="Daum C."/>
            <person name="Ramamoorthy G.K."/>
            <person name="Gryganskyi A."/>
            <person name="Culley D."/>
            <person name="Magnuson J.K."/>
            <person name="James T.Y."/>
            <person name="O'Malley M.A."/>
            <person name="Stajich J.E."/>
            <person name="Spatafora J.W."/>
            <person name="Visel A."/>
            <person name="Grigoriev I.V."/>
        </authorList>
    </citation>
    <scope>NUCLEOTIDE SEQUENCE [LARGE SCALE GENOMIC DNA]</scope>
    <source>
        <strain evidence="2 3">62-1032</strain>
    </source>
</reference>
<feature type="region of interest" description="Disordered" evidence="1">
    <location>
        <begin position="68"/>
        <end position="88"/>
    </location>
</feature>
<evidence type="ECO:0000256" key="1">
    <source>
        <dbReference type="SAM" id="MobiDB-lite"/>
    </source>
</evidence>
<evidence type="ECO:0000313" key="3">
    <source>
        <dbReference type="Proteomes" id="UP000193467"/>
    </source>
</evidence>
<evidence type="ECO:0008006" key="4">
    <source>
        <dbReference type="Google" id="ProtNLM"/>
    </source>
</evidence>
<gene>
    <name evidence="2" type="ORF">BCR35DRAFT_336158</name>
</gene>
<name>A0A1Y2CKR4_9BASI</name>
<evidence type="ECO:0000313" key="2">
    <source>
        <dbReference type="EMBL" id="ORY47576.1"/>
    </source>
</evidence>
<dbReference type="GO" id="GO:0000981">
    <property type="term" value="F:DNA-binding transcription factor activity, RNA polymerase II-specific"/>
    <property type="evidence" value="ECO:0007669"/>
    <property type="project" value="InterPro"/>
</dbReference>
<proteinExistence type="predicted"/>
<organism evidence="2 3">
    <name type="scientific">Leucosporidium creatinivorum</name>
    <dbReference type="NCBI Taxonomy" id="106004"/>
    <lineage>
        <taxon>Eukaryota</taxon>
        <taxon>Fungi</taxon>
        <taxon>Dikarya</taxon>
        <taxon>Basidiomycota</taxon>
        <taxon>Pucciniomycotina</taxon>
        <taxon>Microbotryomycetes</taxon>
        <taxon>Leucosporidiales</taxon>
        <taxon>Leucosporidium</taxon>
    </lineage>
</organism>
<dbReference type="InParanoid" id="A0A1Y2CKR4"/>
<dbReference type="OrthoDB" id="2534600at2759"/>
<dbReference type="InterPro" id="IPR001138">
    <property type="entry name" value="Zn2Cys6_DnaBD"/>
</dbReference>
<keyword evidence="3" id="KW-1185">Reference proteome</keyword>
<dbReference type="CDD" id="cd00067">
    <property type="entry name" value="GAL4"/>
    <property type="match status" value="1"/>
</dbReference>
<dbReference type="AlphaFoldDB" id="A0A1Y2CKR4"/>
<feature type="region of interest" description="Disordered" evidence="1">
    <location>
        <begin position="561"/>
        <end position="590"/>
    </location>
</feature>